<reference evidence="2 3" key="1">
    <citation type="journal article" date="2019" name="Commun. Biol.">
        <title>The bagworm genome reveals a unique fibroin gene that provides high tensile strength.</title>
        <authorList>
            <person name="Kono N."/>
            <person name="Nakamura H."/>
            <person name="Ohtoshi R."/>
            <person name="Tomita M."/>
            <person name="Numata K."/>
            <person name="Arakawa K."/>
        </authorList>
    </citation>
    <scope>NUCLEOTIDE SEQUENCE [LARGE SCALE GENOMIC DNA]</scope>
</reference>
<evidence type="ECO:0000313" key="2">
    <source>
        <dbReference type="EMBL" id="GBP29208.1"/>
    </source>
</evidence>
<evidence type="ECO:0000256" key="1">
    <source>
        <dbReference type="SAM" id="MobiDB-lite"/>
    </source>
</evidence>
<organism evidence="2 3">
    <name type="scientific">Eumeta variegata</name>
    <name type="common">Bagworm moth</name>
    <name type="synonym">Eumeta japonica</name>
    <dbReference type="NCBI Taxonomy" id="151549"/>
    <lineage>
        <taxon>Eukaryota</taxon>
        <taxon>Metazoa</taxon>
        <taxon>Ecdysozoa</taxon>
        <taxon>Arthropoda</taxon>
        <taxon>Hexapoda</taxon>
        <taxon>Insecta</taxon>
        <taxon>Pterygota</taxon>
        <taxon>Neoptera</taxon>
        <taxon>Endopterygota</taxon>
        <taxon>Lepidoptera</taxon>
        <taxon>Glossata</taxon>
        <taxon>Ditrysia</taxon>
        <taxon>Tineoidea</taxon>
        <taxon>Psychidae</taxon>
        <taxon>Oiketicinae</taxon>
        <taxon>Eumeta</taxon>
    </lineage>
</organism>
<keyword evidence="3" id="KW-1185">Reference proteome</keyword>
<sequence>MSTQSVVRFSGPRLRSTARAIPTVGVSQTASDVGFPKADQPIIRRRSSAGRRRCVATKSRMSSRTSGRGAEAPPRHNDVTRDRESVRAPRRRRLLPTGGLRVDSVNLKLLGRHRNDHNRPRLA</sequence>
<gene>
    <name evidence="2" type="ORF">EVAR_20570_1</name>
</gene>
<name>A0A4C1URX7_EUMVA</name>
<dbReference type="EMBL" id="BGZK01000217">
    <property type="protein sequence ID" value="GBP29208.1"/>
    <property type="molecule type" value="Genomic_DNA"/>
</dbReference>
<dbReference type="AlphaFoldDB" id="A0A4C1URX7"/>
<feature type="region of interest" description="Disordered" evidence="1">
    <location>
        <begin position="1"/>
        <end position="20"/>
    </location>
</feature>
<feature type="compositionally biased region" description="Basic and acidic residues" evidence="1">
    <location>
        <begin position="73"/>
        <end position="87"/>
    </location>
</feature>
<proteinExistence type="predicted"/>
<dbReference type="Proteomes" id="UP000299102">
    <property type="component" value="Unassembled WGS sequence"/>
</dbReference>
<accession>A0A4C1URX7</accession>
<comment type="caution">
    <text evidence="2">The sequence shown here is derived from an EMBL/GenBank/DDBJ whole genome shotgun (WGS) entry which is preliminary data.</text>
</comment>
<evidence type="ECO:0000313" key="3">
    <source>
        <dbReference type="Proteomes" id="UP000299102"/>
    </source>
</evidence>
<feature type="region of interest" description="Disordered" evidence="1">
    <location>
        <begin position="47"/>
        <end position="100"/>
    </location>
</feature>
<protein>
    <submittedName>
        <fullName evidence="2">Uncharacterized protein</fullName>
    </submittedName>
</protein>